<evidence type="ECO:0000313" key="5">
    <source>
        <dbReference type="EMBL" id="NLR24342.1"/>
    </source>
</evidence>
<dbReference type="GeneID" id="98337629"/>
<dbReference type="AlphaFoldDB" id="A0A8I2H4I0"/>
<sequence length="323" mass="36984">MTLNSEITLHELAGNKMLFHANLDGRKLKDWVDDNQRLIQAVINESGVILIRGLKRMTSSQFSGILEQLFAGPLLDYTYRSTPRTHLRGNVYTASEYHSELTIVQHNESSYSNCWASRLGFYCQQPSKSGGETPIADSLKVYELIPQEIREEFERKGLRYVRNYGLVDLPWQEVFQTEDKAVVEASCIENNLDFDWTEGGLRTTQLNPAVVIHPKLNKKVWFNQAHLFHVSALPKKVRENLISVYGECNLPRNCTFGDGSYIPDDMIAEILAVYERQMIVFKWEQNDVLLLDNMRFSHGRLPFTGARKVLVGMTGKTGWTECT</sequence>
<dbReference type="RefSeq" id="WP_039491320.1">
    <property type="nucleotide sequence ID" value="NZ_CBCSDF010000033.1"/>
</dbReference>
<keyword evidence="2" id="KW-0560">Oxidoreductase</keyword>
<dbReference type="PANTHER" id="PTHR10696:SF56">
    <property type="entry name" value="TAUD_TFDA-LIKE DOMAIN-CONTAINING PROTEIN"/>
    <property type="match status" value="1"/>
</dbReference>
<organism evidence="5 7">
    <name type="scientific">Pseudoalteromonas maricaloris</name>
    <dbReference type="NCBI Taxonomy" id="184924"/>
    <lineage>
        <taxon>Bacteria</taxon>
        <taxon>Pseudomonadati</taxon>
        <taxon>Pseudomonadota</taxon>
        <taxon>Gammaproteobacteria</taxon>
        <taxon>Alteromonadales</taxon>
        <taxon>Pseudoalteromonadaceae</taxon>
        <taxon>Pseudoalteromonas</taxon>
    </lineage>
</organism>
<protein>
    <submittedName>
        <fullName evidence="5">TauD/TfdA family dioxygenase</fullName>
    </submittedName>
</protein>
<reference evidence="6 8" key="2">
    <citation type="submission" date="2023-10" db="EMBL/GenBank/DDBJ databases">
        <title>To unveil natural product biosynthetic capacity in Pseudoalteromonas.</title>
        <authorList>
            <person name="Wang J."/>
        </authorList>
    </citation>
    <scope>NUCLEOTIDE SEQUENCE [LARGE SCALE GENOMIC DNA]</scope>
    <source>
        <strain evidence="6 8">DSM 15914</strain>
    </source>
</reference>
<dbReference type="GO" id="GO:0016706">
    <property type="term" value="F:2-oxoglutarate-dependent dioxygenase activity"/>
    <property type="evidence" value="ECO:0007669"/>
    <property type="project" value="UniProtKB-ARBA"/>
</dbReference>
<evidence type="ECO:0000313" key="6">
    <source>
        <dbReference type="EMBL" id="WOX30916.1"/>
    </source>
</evidence>
<proteinExistence type="predicted"/>
<dbReference type="Proteomes" id="UP000646877">
    <property type="component" value="Unassembled WGS sequence"/>
</dbReference>
<evidence type="ECO:0000259" key="4">
    <source>
        <dbReference type="Pfam" id="PF02668"/>
    </source>
</evidence>
<dbReference type="GO" id="GO:0017000">
    <property type="term" value="P:antibiotic biosynthetic process"/>
    <property type="evidence" value="ECO:0007669"/>
    <property type="project" value="UniProtKB-KW"/>
</dbReference>
<keyword evidence="3" id="KW-0045">Antibiotic biosynthesis</keyword>
<evidence type="ECO:0000313" key="8">
    <source>
        <dbReference type="Proteomes" id="UP001304419"/>
    </source>
</evidence>
<evidence type="ECO:0000256" key="3">
    <source>
        <dbReference type="ARBA" id="ARBA00023194"/>
    </source>
</evidence>
<accession>A0A8I2H4I0</accession>
<keyword evidence="8" id="KW-1185">Reference proteome</keyword>
<dbReference type="EMBL" id="WEIA01000030">
    <property type="protein sequence ID" value="NLR24342.1"/>
    <property type="molecule type" value="Genomic_DNA"/>
</dbReference>
<dbReference type="SUPFAM" id="SSF51197">
    <property type="entry name" value="Clavaminate synthase-like"/>
    <property type="match status" value="1"/>
</dbReference>
<evidence type="ECO:0000256" key="2">
    <source>
        <dbReference type="ARBA" id="ARBA00023002"/>
    </source>
</evidence>
<feature type="domain" description="TauD/TfdA-like" evidence="4">
    <location>
        <begin position="22"/>
        <end position="314"/>
    </location>
</feature>
<dbReference type="InterPro" id="IPR050411">
    <property type="entry name" value="AlphaKG_dependent_hydroxylases"/>
</dbReference>
<gene>
    <name evidence="5" type="ORF">F9Y85_24150</name>
    <name evidence="6" type="ORF">R5H13_23875</name>
</gene>
<keyword evidence="5" id="KW-0223">Dioxygenase</keyword>
<dbReference type="PANTHER" id="PTHR10696">
    <property type="entry name" value="GAMMA-BUTYROBETAINE HYDROXYLASE-RELATED"/>
    <property type="match status" value="1"/>
</dbReference>
<evidence type="ECO:0000256" key="1">
    <source>
        <dbReference type="ARBA" id="ARBA00001954"/>
    </source>
</evidence>
<dbReference type="Gene3D" id="3.60.130.10">
    <property type="entry name" value="Clavaminate synthase-like"/>
    <property type="match status" value="1"/>
</dbReference>
<dbReference type="InterPro" id="IPR003819">
    <property type="entry name" value="TauD/TfdA-like"/>
</dbReference>
<dbReference type="EMBL" id="CP137579">
    <property type="protein sequence ID" value="WOX30916.1"/>
    <property type="molecule type" value="Genomic_DNA"/>
</dbReference>
<name>A0A8I2H4I0_9GAMM</name>
<dbReference type="Pfam" id="PF02668">
    <property type="entry name" value="TauD"/>
    <property type="match status" value="1"/>
</dbReference>
<evidence type="ECO:0000313" key="7">
    <source>
        <dbReference type="Proteomes" id="UP000646877"/>
    </source>
</evidence>
<reference evidence="5" key="1">
    <citation type="submission" date="2019-10" db="EMBL/GenBank/DDBJ databases">
        <authorList>
            <person name="Paulsen S."/>
        </authorList>
    </citation>
    <scope>NUCLEOTIDE SEQUENCE</scope>
    <source>
        <strain evidence="5">LMG 19692</strain>
    </source>
</reference>
<dbReference type="Proteomes" id="UP001304419">
    <property type="component" value="Chromosome 2"/>
</dbReference>
<dbReference type="InterPro" id="IPR042098">
    <property type="entry name" value="TauD-like_sf"/>
</dbReference>
<comment type="cofactor">
    <cofactor evidence="1">
        <name>Fe(2+)</name>
        <dbReference type="ChEBI" id="CHEBI:29033"/>
    </cofactor>
</comment>